<keyword evidence="2" id="KW-0808">Transferase</keyword>
<name>A0A8J3GVN5_9RHOB</name>
<dbReference type="GO" id="GO:0016758">
    <property type="term" value="F:hexosyltransferase activity"/>
    <property type="evidence" value="ECO:0007669"/>
    <property type="project" value="InterPro"/>
</dbReference>
<dbReference type="EMBL" id="BNCJ01000002">
    <property type="protein sequence ID" value="GHF40039.1"/>
    <property type="molecule type" value="Genomic_DNA"/>
</dbReference>
<protein>
    <submittedName>
        <fullName evidence="2">Glycosyl transferase</fullName>
    </submittedName>
</protein>
<dbReference type="RefSeq" id="WP_189678902.1">
    <property type="nucleotide sequence ID" value="NZ_BNCJ01000002.1"/>
</dbReference>
<dbReference type="Pfam" id="PF04101">
    <property type="entry name" value="Glyco_tran_28_C"/>
    <property type="match status" value="1"/>
</dbReference>
<evidence type="ECO:0000313" key="3">
    <source>
        <dbReference type="Proteomes" id="UP000626220"/>
    </source>
</evidence>
<dbReference type="Gene3D" id="3.40.50.2000">
    <property type="entry name" value="Glycogen Phosphorylase B"/>
    <property type="match status" value="2"/>
</dbReference>
<reference evidence="2" key="2">
    <citation type="submission" date="2020-09" db="EMBL/GenBank/DDBJ databases">
        <authorList>
            <person name="Sun Q."/>
            <person name="Kim S."/>
        </authorList>
    </citation>
    <scope>NUCLEOTIDE SEQUENCE</scope>
    <source>
        <strain evidence="2">KCTC 42650</strain>
    </source>
</reference>
<dbReference type="PANTHER" id="PTHR21015">
    <property type="entry name" value="UDP-N-ACETYLGLUCOSAMINE--N-ACETYLMURAMYL-(PENTAPEPTIDE) PYROPHOSPHORYL-UNDECAPRENOL N-ACETYLGLUCOSAMINE TRANSFERASE 1"/>
    <property type="match status" value="1"/>
</dbReference>
<comment type="caution">
    <text evidence="2">The sequence shown here is derived from an EMBL/GenBank/DDBJ whole genome shotgun (WGS) entry which is preliminary data.</text>
</comment>
<dbReference type="AlphaFoldDB" id="A0A8J3GVN5"/>
<evidence type="ECO:0000259" key="1">
    <source>
        <dbReference type="Pfam" id="PF04101"/>
    </source>
</evidence>
<sequence>MKVLIAVTHLLGTGHLARALTLGRAFAARGHAVRIASGGMAVPQFDLSGVELVQLPPLRSDGTAFTRLLASDGTLADDGYHARRRDMLVAEVRDHAPDILITELFPFGRRALRAEFRALLDAAHALPRRPVVLASIRDILAPPSKPERVAQTEVLVLDHYDAVLVHSDPAVVPLDLSWPVSAALTAKLRYTGFVAPPPPEPHPEGLGTGEVLVSAGGGPVGQRLFQTAIAAARADKRTWRLMTRDMPPNLPPNVVIDPPRPDFRALLANAAASVSMCGYNTAMDLLQTGVPGVIVPFDAGGEQEQGLRAGALSRMPGLRILRDEALSPKAMLAALAEATADPSRTATPDFDGARHAVDIAVTLAEARP</sequence>
<dbReference type="Proteomes" id="UP000626220">
    <property type="component" value="Unassembled WGS sequence"/>
</dbReference>
<keyword evidence="3" id="KW-1185">Reference proteome</keyword>
<reference evidence="2" key="1">
    <citation type="journal article" date="2014" name="Int. J. Syst. Evol. Microbiol.">
        <title>Complete genome sequence of Corynebacterium casei LMG S-19264T (=DSM 44701T), isolated from a smear-ripened cheese.</title>
        <authorList>
            <consortium name="US DOE Joint Genome Institute (JGI-PGF)"/>
            <person name="Walter F."/>
            <person name="Albersmeier A."/>
            <person name="Kalinowski J."/>
            <person name="Ruckert C."/>
        </authorList>
    </citation>
    <scope>NUCLEOTIDE SEQUENCE</scope>
    <source>
        <strain evidence="2">KCTC 42650</strain>
    </source>
</reference>
<organism evidence="2 3">
    <name type="scientific">Seohaeicola zhoushanensis</name>
    <dbReference type="NCBI Taxonomy" id="1569283"/>
    <lineage>
        <taxon>Bacteria</taxon>
        <taxon>Pseudomonadati</taxon>
        <taxon>Pseudomonadota</taxon>
        <taxon>Alphaproteobacteria</taxon>
        <taxon>Rhodobacterales</taxon>
        <taxon>Roseobacteraceae</taxon>
        <taxon>Seohaeicola</taxon>
    </lineage>
</organism>
<accession>A0A8J3GVN5</accession>
<gene>
    <name evidence="2" type="primary">redA</name>
    <name evidence="2" type="ORF">GCM10017056_09490</name>
</gene>
<evidence type="ECO:0000313" key="2">
    <source>
        <dbReference type="EMBL" id="GHF40039.1"/>
    </source>
</evidence>
<feature type="domain" description="Glycosyl transferase family 28 C-terminal" evidence="1">
    <location>
        <begin position="263"/>
        <end position="347"/>
    </location>
</feature>
<proteinExistence type="predicted"/>
<dbReference type="PANTHER" id="PTHR21015:SF28">
    <property type="entry name" value="SLL1722 PROTEIN"/>
    <property type="match status" value="1"/>
</dbReference>
<dbReference type="InterPro" id="IPR007235">
    <property type="entry name" value="Glyco_trans_28_C"/>
</dbReference>
<dbReference type="SUPFAM" id="SSF53756">
    <property type="entry name" value="UDP-Glycosyltransferase/glycogen phosphorylase"/>
    <property type="match status" value="1"/>
</dbReference>